<keyword evidence="8" id="KW-0732">Signal</keyword>
<feature type="domain" description="C3H1-type" evidence="9">
    <location>
        <begin position="515"/>
        <end position="542"/>
    </location>
</feature>
<dbReference type="Proteomes" id="UP000037460">
    <property type="component" value="Unassembled WGS sequence"/>
</dbReference>
<evidence type="ECO:0000256" key="8">
    <source>
        <dbReference type="SAM" id="SignalP"/>
    </source>
</evidence>
<dbReference type="InterPro" id="IPR000571">
    <property type="entry name" value="Znf_CCCH"/>
</dbReference>
<feature type="signal peptide" evidence="8">
    <location>
        <begin position="1"/>
        <end position="16"/>
    </location>
</feature>
<evidence type="ECO:0000256" key="6">
    <source>
        <dbReference type="SAM" id="Coils"/>
    </source>
</evidence>
<feature type="region of interest" description="Disordered" evidence="7">
    <location>
        <begin position="223"/>
        <end position="313"/>
    </location>
</feature>
<dbReference type="PROSITE" id="PS50103">
    <property type="entry name" value="ZF_C3H1"/>
    <property type="match status" value="4"/>
</dbReference>
<dbReference type="OrthoDB" id="250836at2759"/>
<feature type="chain" id="PRO_5005601653" evidence="8">
    <location>
        <begin position="17"/>
        <end position="777"/>
    </location>
</feature>
<dbReference type="EMBL" id="JWZX01003182">
    <property type="protein sequence ID" value="KOO23532.1"/>
    <property type="molecule type" value="Genomic_DNA"/>
</dbReference>
<evidence type="ECO:0000256" key="4">
    <source>
        <dbReference type="ARBA" id="ARBA00022833"/>
    </source>
</evidence>
<dbReference type="Gene3D" id="3.30.1370.210">
    <property type="match status" value="1"/>
</dbReference>
<proteinExistence type="predicted"/>
<keyword evidence="11" id="KW-1185">Reference proteome</keyword>
<dbReference type="InterPro" id="IPR036855">
    <property type="entry name" value="Znf_CCCH_sf"/>
</dbReference>
<feature type="region of interest" description="Disordered" evidence="7">
    <location>
        <begin position="350"/>
        <end position="382"/>
    </location>
</feature>
<feature type="zinc finger region" description="C3H1-type" evidence="5">
    <location>
        <begin position="662"/>
        <end position="688"/>
    </location>
</feature>
<evidence type="ECO:0000256" key="2">
    <source>
        <dbReference type="ARBA" id="ARBA00022737"/>
    </source>
</evidence>
<feature type="zinc finger region" description="C3H1-type" evidence="5">
    <location>
        <begin position="629"/>
        <end position="656"/>
    </location>
</feature>
<feature type="zinc finger region" description="C3H1-type" evidence="5">
    <location>
        <begin position="548"/>
        <end position="575"/>
    </location>
</feature>
<feature type="domain" description="C3H1-type" evidence="9">
    <location>
        <begin position="662"/>
        <end position="688"/>
    </location>
</feature>
<dbReference type="Pfam" id="PF00642">
    <property type="entry name" value="zf-CCCH"/>
    <property type="match status" value="1"/>
</dbReference>
<feature type="domain" description="C3H1-type" evidence="9">
    <location>
        <begin position="548"/>
        <end position="575"/>
    </location>
</feature>
<organism evidence="10 11">
    <name type="scientific">Chrysochromulina tobinii</name>
    <dbReference type="NCBI Taxonomy" id="1460289"/>
    <lineage>
        <taxon>Eukaryota</taxon>
        <taxon>Haptista</taxon>
        <taxon>Haptophyta</taxon>
        <taxon>Prymnesiophyceae</taxon>
        <taxon>Prymnesiales</taxon>
        <taxon>Chrysochromulinaceae</taxon>
        <taxon>Chrysochromulina</taxon>
    </lineage>
</organism>
<evidence type="ECO:0000256" key="5">
    <source>
        <dbReference type="PROSITE-ProRule" id="PRU00723"/>
    </source>
</evidence>
<keyword evidence="2" id="KW-0677">Repeat</keyword>
<feature type="region of interest" description="Disordered" evidence="7">
    <location>
        <begin position="401"/>
        <end position="431"/>
    </location>
</feature>
<dbReference type="GO" id="GO:0008270">
    <property type="term" value="F:zinc ion binding"/>
    <property type="evidence" value="ECO:0007669"/>
    <property type="project" value="UniProtKB-KW"/>
</dbReference>
<feature type="zinc finger region" description="C3H1-type" evidence="5">
    <location>
        <begin position="515"/>
        <end position="542"/>
    </location>
</feature>
<feature type="compositionally biased region" description="Basic and acidic residues" evidence="7">
    <location>
        <begin position="401"/>
        <end position="423"/>
    </location>
</feature>
<feature type="compositionally biased region" description="Low complexity" evidence="7">
    <location>
        <begin position="285"/>
        <end position="308"/>
    </location>
</feature>
<keyword evidence="3 5" id="KW-0863">Zinc-finger</keyword>
<evidence type="ECO:0000313" key="10">
    <source>
        <dbReference type="EMBL" id="KOO23532.1"/>
    </source>
</evidence>
<accession>A0A0M0JB10</accession>
<evidence type="ECO:0000313" key="11">
    <source>
        <dbReference type="Proteomes" id="UP000037460"/>
    </source>
</evidence>
<evidence type="ECO:0000259" key="9">
    <source>
        <dbReference type="PROSITE" id="PS50103"/>
    </source>
</evidence>
<feature type="compositionally biased region" description="Low complexity" evidence="7">
    <location>
        <begin position="325"/>
        <end position="343"/>
    </location>
</feature>
<name>A0A0M0JB10_9EUKA</name>
<evidence type="ECO:0000256" key="7">
    <source>
        <dbReference type="SAM" id="MobiDB-lite"/>
    </source>
</evidence>
<reference evidence="11" key="1">
    <citation type="journal article" date="2015" name="PLoS Genet.">
        <title>Genome Sequence and Transcriptome Analyses of Chrysochromulina tobin: Metabolic Tools for Enhanced Algal Fitness in the Prominent Order Prymnesiales (Haptophyceae).</title>
        <authorList>
            <person name="Hovde B.T."/>
            <person name="Deodato C.R."/>
            <person name="Hunsperger H.M."/>
            <person name="Ryken S.A."/>
            <person name="Yost W."/>
            <person name="Jha R.K."/>
            <person name="Patterson J."/>
            <person name="Monnat R.J. Jr."/>
            <person name="Barlow S.B."/>
            <person name="Starkenburg S.R."/>
            <person name="Cattolico R.A."/>
        </authorList>
    </citation>
    <scope>NUCLEOTIDE SEQUENCE</scope>
    <source>
        <strain evidence="11">CCMP291</strain>
    </source>
</reference>
<protein>
    <submittedName>
        <fullName evidence="10">Zinc finger domain containing protein</fullName>
    </submittedName>
</protein>
<feature type="coiled-coil region" evidence="6">
    <location>
        <begin position="147"/>
        <end position="174"/>
    </location>
</feature>
<dbReference type="AlphaFoldDB" id="A0A0M0JB10"/>
<gene>
    <name evidence="10" type="ORF">Ctob_001181</name>
</gene>
<feature type="domain" description="C3H1-type" evidence="9">
    <location>
        <begin position="629"/>
        <end position="656"/>
    </location>
</feature>
<dbReference type="SUPFAM" id="SSF90229">
    <property type="entry name" value="CCCH zinc finger"/>
    <property type="match status" value="2"/>
</dbReference>
<dbReference type="GO" id="GO:0003723">
    <property type="term" value="F:RNA binding"/>
    <property type="evidence" value="ECO:0007669"/>
    <property type="project" value="TreeGrafter"/>
</dbReference>
<sequence>MRLAVTVLCLLSLGTASEQPLETVLLLGFLAICIVCFDPASPPAGFVHLEEGEKAGDAGLEPETLLERERRRVVAAARKASRHVPAWKVTQAQKDKETKARVDAIAAAYDQAQKEAAAKALRAQEILERAARAEEMRTEQHRREAVKRILAHRAARLERQKDDLRDDLDEGDLQVHCPIKGATPVFERLEQPAPLPAALAAAPESSSPVFSWLGLGFGSGRAETALDSNEPKVPSPPVRSPSLPLGTPPSPIRVKVPRATGLAAASPTNKKLKRDKKSPSLVAAGPDGRSPSHGSSSFSSVGGSFSRDAPLDRLERERRVRVAAAVAARRPPATPAAATPAVPGTGEGWWRHGLSSTPPRALNGGTDYPVRGSPPSSSPRTAVNVTFSGALHMADFDKRELADGEEPEAKRSRATEDAADGSKGEASAPAATSATTAAVAAPMPALVPLLPPAPTSYGARLPEMVPPPPAAYPAPGMWAQSAYGGWPASAAPYGAYGTGAAYGGGATYGSSGGGGAGGQVCKDFTNGVCNRGVGCKFLHTGGPAAPPPGSKPPCKDFQNGLCTRGANCKFAHEPAAGATGALTMHAPQMPTMFGGPGSMGAAPAAMHGGVALPSHAGGVARYGVAPQASTGGQVCKDFLSGRCARGANCKFVHEGQPMTEVSDQPVCKDFQNGNCSRGAGCRYKHVLETPGSATWPPMHASMHASMHAPLGSHAGMGGPMGSCGTSGGGYPAAAHGGYNPGGMGAGYPQAGYGYGYGAGGYGQPPGYGQPGYGYGGY</sequence>
<dbReference type="Pfam" id="PF14608">
    <property type="entry name" value="zf-CCCH_2"/>
    <property type="match status" value="2"/>
</dbReference>
<keyword evidence="1 5" id="KW-0479">Metal-binding</keyword>
<dbReference type="Gene3D" id="4.10.1000.10">
    <property type="entry name" value="Zinc finger, CCCH-type"/>
    <property type="match status" value="1"/>
</dbReference>
<comment type="caution">
    <text evidence="10">The sequence shown here is derived from an EMBL/GenBank/DDBJ whole genome shotgun (WGS) entry which is preliminary data.</text>
</comment>
<keyword evidence="6" id="KW-0175">Coiled coil</keyword>
<evidence type="ECO:0000256" key="3">
    <source>
        <dbReference type="ARBA" id="ARBA00022771"/>
    </source>
</evidence>
<dbReference type="GO" id="GO:0043484">
    <property type="term" value="P:regulation of RNA splicing"/>
    <property type="evidence" value="ECO:0007669"/>
    <property type="project" value="TreeGrafter"/>
</dbReference>
<dbReference type="PANTHER" id="PTHR12675">
    <property type="entry name" value="MUSCLEBLIND-LIKE PROTEIN"/>
    <property type="match status" value="1"/>
</dbReference>
<dbReference type="PANTHER" id="PTHR12675:SF6">
    <property type="entry name" value="ZINC FINGER CCCH DOMAIN-CONTAINING PROTEIN 10"/>
    <property type="match status" value="1"/>
</dbReference>
<feature type="region of interest" description="Disordered" evidence="7">
    <location>
        <begin position="325"/>
        <end position="344"/>
    </location>
</feature>
<keyword evidence="4 5" id="KW-0862">Zinc</keyword>
<evidence type="ECO:0000256" key="1">
    <source>
        <dbReference type="ARBA" id="ARBA00022723"/>
    </source>
</evidence>
<dbReference type="SMART" id="SM00356">
    <property type="entry name" value="ZnF_C3H1"/>
    <property type="match status" value="4"/>
</dbReference>